<dbReference type="GO" id="GO:0009055">
    <property type="term" value="F:electron transfer activity"/>
    <property type="evidence" value="ECO:0007669"/>
    <property type="project" value="InterPro"/>
</dbReference>
<dbReference type="Proteomes" id="UP000051373">
    <property type="component" value="Unassembled WGS sequence"/>
</dbReference>
<dbReference type="SMART" id="SM00849">
    <property type="entry name" value="Lactamase_B"/>
    <property type="match status" value="1"/>
</dbReference>
<dbReference type="InterPro" id="IPR016440">
    <property type="entry name" value="Rubredoxin-O_OxRdtase"/>
</dbReference>
<dbReference type="CDD" id="cd07709">
    <property type="entry name" value="flavodiiron_proteins_MBL-fold"/>
    <property type="match status" value="1"/>
</dbReference>
<dbReference type="PANTHER" id="PTHR43717">
    <property type="entry name" value="ANAEROBIC NITRIC OXIDE REDUCTASE FLAVORUBREDOXIN"/>
    <property type="match status" value="1"/>
</dbReference>
<dbReference type="SUPFAM" id="SSF52218">
    <property type="entry name" value="Flavoproteins"/>
    <property type="match status" value="1"/>
</dbReference>
<dbReference type="STRING" id="1703779.AMJ83_01120"/>
<gene>
    <name evidence="3" type="ORF">AMJ83_01120</name>
</gene>
<protein>
    <submittedName>
        <fullName evidence="3">MBL fold metallo-hydrolase</fullName>
    </submittedName>
</protein>
<dbReference type="InterPro" id="IPR036866">
    <property type="entry name" value="RibonucZ/Hydroxyglut_hydro"/>
</dbReference>
<evidence type="ECO:0000313" key="3">
    <source>
        <dbReference type="EMBL" id="KPK64813.1"/>
    </source>
</evidence>
<sequence>MAAREMKPGVYWVGANHWDRRLFDELIPLPDGTTYNAYVIKGSERTTLVDSVDPEKEDELIENLQSIGIERIDYMISNHAEQDHSGGIPRVLETFPDAKVVTNLKCKTMLMDHLLIPDEKFIVVNDKDTLSLGDRTLEFVIAPWVHWPETMLTYLREDKILFPCDLFGSHLATSDMYAVDEARIYETAKRYYAEIMMPFRHIIQKHLKTLEEYNISMIAPSHGPIHNRPKFILDAYRDWTSDTVKNEVILPYVSMHGSTEKMVKHFTDALIKRGITVKPFNLTKTDIGELAIALVDAATIVIATPTVLVGPHPVAVYATYLANALRPKTKYASIIGSYGWGGKMPEQISSMLGNLKVELVKPVIIKGHPKDGDLVALDELADAILQKHHECQLL</sequence>
<evidence type="ECO:0000256" key="1">
    <source>
        <dbReference type="ARBA" id="ARBA00007121"/>
    </source>
</evidence>
<dbReference type="Gene3D" id="3.40.50.360">
    <property type="match status" value="1"/>
</dbReference>
<dbReference type="Gene3D" id="3.60.15.10">
    <property type="entry name" value="Ribonuclease Z/Hydroxyacylglutathione hydrolase-like"/>
    <property type="match status" value="1"/>
</dbReference>
<comment type="caution">
    <text evidence="3">The sequence shown here is derived from an EMBL/GenBank/DDBJ whole genome shotgun (WGS) entry which is preliminary data.</text>
</comment>
<dbReference type="EMBL" id="LJUJ01000001">
    <property type="protein sequence ID" value="KPK64813.1"/>
    <property type="molecule type" value="Genomic_DNA"/>
</dbReference>
<name>A0A0S8FYU5_UNCW3</name>
<dbReference type="SUPFAM" id="SSF56281">
    <property type="entry name" value="Metallo-hydrolase/oxidoreductase"/>
    <property type="match status" value="1"/>
</dbReference>
<dbReference type="InterPro" id="IPR029039">
    <property type="entry name" value="Flavoprotein-like_sf"/>
</dbReference>
<dbReference type="PROSITE" id="PS50902">
    <property type="entry name" value="FLAVODOXIN_LIKE"/>
    <property type="match status" value="1"/>
</dbReference>
<dbReference type="PATRIC" id="fig|1703779.3.peg.305"/>
<dbReference type="PIRSF" id="PIRSF005243">
    <property type="entry name" value="ROO"/>
    <property type="match status" value="1"/>
</dbReference>
<evidence type="ECO:0000313" key="4">
    <source>
        <dbReference type="Proteomes" id="UP000051373"/>
    </source>
</evidence>
<dbReference type="GO" id="GO:0016491">
    <property type="term" value="F:oxidoreductase activity"/>
    <property type="evidence" value="ECO:0007669"/>
    <property type="project" value="InterPro"/>
</dbReference>
<dbReference type="InterPro" id="IPR045761">
    <property type="entry name" value="ODP_dom"/>
</dbReference>
<comment type="similarity">
    <text evidence="1">In the N-terminal section; belongs to the zinc metallo-hydrolase group 3 family.</text>
</comment>
<feature type="domain" description="Flavodoxin-like" evidence="2">
    <location>
        <begin position="248"/>
        <end position="385"/>
    </location>
</feature>
<dbReference type="AlphaFoldDB" id="A0A0S8FYU5"/>
<dbReference type="GO" id="GO:0046872">
    <property type="term" value="F:metal ion binding"/>
    <property type="evidence" value="ECO:0007669"/>
    <property type="project" value="InterPro"/>
</dbReference>
<dbReference type="PANTHER" id="PTHR43717:SF1">
    <property type="entry name" value="ANAEROBIC NITRIC OXIDE REDUCTASE FLAVORUBREDOXIN"/>
    <property type="match status" value="1"/>
</dbReference>
<proteinExistence type="inferred from homology"/>
<dbReference type="InterPro" id="IPR001279">
    <property type="entry name" value="Metallo-B-lactamas"/>
</dbReference>
<reference evidence="3 4" key="1">
    <citation type="journal article" date="2015" name="Microbiome">
        <title>Genomic resolution of linkages in carbon, nitrogen, and sulfur cycling among widespread estuary sediment bacteria.</title>
        <authorList>
            <person name="Baker B.J."/>
            <person name="Lazar C.S."/>
            <person name="Teske A.P."/>
            <person name="Dick G.J."/>
        </authorList>
    </citation>
    <scope>NUCLEOTIDE SEQUENCE [LARGE SCALE GENOMIC DNA]</scope>
    <source>
        <strain evidence="3">SM23_42</strain>
    </source>
</reference>
<organism evidence="3 4">
    <name type="scientific">candidate division WOR_3 bacterium SM23_42</name>
    <dbReference type="NCBI Taxonomy" id="1703779"/>
    <lineage>
        <taxon>Bacteria</taxon>
        <taxon>Bacteria division WOR-3</taxon>
    </lineage>
</organism>
<keyword evidence="3" id="KW-0378">Hydrolase</keyword>
<evidence type="ECO:0000259" key="2">
    <source>
        <dbReference type="PROSITE" id="PS50902"/>
    </source>
</evidence>
<accession>A0A0S8FYU5</accession>
<dbReference type="GO" id="GO:0016787">
    <property type="term" value="F:hydrolase activity"/>
    <property type="evidence" value="ECO:0007669"/>
    <property type="project" value="UniProtKB-KW"/>
</dbReference>
<dbReference type="GO" id="GO:0010181">
    <property type="term" value="F:FMN binding"/>
    <property type="evidence" value="ECO:0007669"/>
    <property type="project" value="InterPro"/>
</dbReference>
<dbReference type="Pfam" id="PF19583">
    <property type="entry name" value="ODP"/>
    <property type="match status" value="1"/>
</dbReference>
<dbReference type="InterPro" id="IPR008254">
    <property type="entry name" value="Flavodoxin/NO_synth"/>
</dbReference>